<feature type="compositionally biased region" description="Basic and acidic residues" evidence="1">
    <location>
        <begin position="60"/>
        <end position="73"/>
    </location>
</feature>
<name>A0AAV2CCI1_9ROSI</name>
<dbReference type="EMBL" id="OZ034813">
    <property type="protein sequence ID" value="CAL1353588.1"/>
    <property type="molecule type" value="Genomic_DNA"/>
</dbReference>
<accession>A0AAV2CCI1</accession>
<sequence>MVVASLISSFSLPPLIRDSEKATNQVGDARDGGGTVVSAGDLDLDRERKATSAVGGDWSRVGEMRGNREGEEV</sequence>
<evidence type="ECO:0000313" key="2">
    <source>
        <dbReference type="EMBL" id="CAL1353588.1"/>
    </source>
</evidence>
<gene>
    <name evidence="2" type="ORF">LTRI10_LOCUS1479</name>
</gene>
<evidence type="ECO:0000313" key="3">
    <source>
        <dbReference type="Proteomes" id="UP001497516"/>
    </source>
</evidence>
<organism evidence="2 3">
    <name type="scientific">Linum trigynum</name>
    <dbReference type="NCBI Taxonomy" id="586398"/>
    <lineage>
        <taxon>Eukaryota</taxon>
        <taxon>Viridiplantae</taxon>
        <taxon>Streptophyta</taxon>
        <taxon>Embryophyta</taxon>
        <taxon>Tracheophyta</taxon>
        <taxon>Spermatophyta</taxon>
        <taxon>Magnoliopsida</taxon>
        <taxon>eudicotyledons</taxon>
        <taxon>Gunneridae</taxon>
        <taxon>Pentapetalae</taxon>
        <taxon>rosids</taxon>
        <taxon>fabids</taxon>
        <taxon>Malpighiales</taxon>
        <taxon>Linaceae</taxon>
        <taxon>Linum</taxon>
    </lineage>
</organism>
<feature type="region of interest" description="Disordered" evidence="1">
    <location>
        <begin position="21"/>
        <end position="73"/>
    </location>
</feature>
<protein>
    <submittedName>
        <fullName evidence="2">Uncharacterized protein</fullName>
    </submittedName>
</protein>
<evidence type="ECO:0000256" key="1">
    <source>
        <dbReference type="SAM" id="MobiDB-lite"/>
    </source>
</evidence>
<reference evidence="2 3" key="1">
    <citation type="submission" date="2024-04" db="EMBL/GenBank/DDBJ databases">
        <authorList>
            <person name="Fracassetti M."/>
        </authorList>
    </citation>
    <scope>NUCLEOTIDE SEQUENCE [LARGE SCALE GENOMIC DNA]</scope>
</reference>
<dbReference type="AlphaFoldDB" id="A0AAV2CCI1"/>
<keyword evidence="3" id="KW-1185">Reference proteome</keyword>
<proteinExistence type="predicted"/>
<dbReference type="Proteomes" id="UP001497516">
    <property type="component" value="Chromosome 1"/>
</dbReference>